<dbReference type="PANTHER" id="PTHR42852:SF6">
    <property type="entry name" value="THIOL:DISULFIDE INTERCHANGE PROTEIN DSBE"/>
    <property type="match status" value="1"/>
</dbReference>
<dbReference type="GO" id="GO:0016209">
    <property type="term" value="F:antioxidant activity"/>
    <property type="evidence" value="ECO:0007669"/>
    <property type="project" value="InterPro"/>
</dbReference>
<dbReference type="GO" id="GO:0030313">
    <property type="term" value="C:cell envelope"/>
    <property type="evidence" value="ECO:0007669"/>
    <property type="project" value="UniProtKB-SubCell"/>
</dbReference>
<evidence type="ECO:0000313" key="7">
    <source>
        <dbReference type="Proteomes" id="UP001214530"/>
    </source>
</evidence>
<dbReference type="InterPro" id="IPR000866">
    <property type="entry name" value="AhpC/TSA"/>
</dbReference>
<dbReference type="PANTHER" id="PTHR42852">
    <property type="entry name" value="THIOL:DISULFIDE INTERCHANGE PROTEIN DSBE"/>
    <property type="match status" value="1"/>
</dbReference>
<keyword evidence="2" id="KW-0201">Cytochrome c-type biogenesis</keyword>
<comment type="subcellular location">
    <subcellularLocation>
        <location evidence="1">Cell envelope</location>
    </subcellularLocation>
</comment>
<evidence type="ECO:0000256" key="4">
    <source>
        <dbReference type="ARBA" id="ARBA00023284"/>
    </source>
</evidence>
<dbReference type="InterPro" id="IPR050553">
    <property type="entry name" value="Thioredoxin_ResA/DsbE_sf"/>
</dbReference>
<proteinExistence type="predicted"/>
<dbReference type="Pfam" id="PF00578">
    <property type="entry name" value="AhpC-TSA"/>
    <property type="match status" value="1"/>
</dbReference>
<dbReference type="CDD" id="cd02966">
    <property type="entry name" value="TlpA_like_family"/>
    <property type="match status" value="1"/>
</dbReference>
<dbReference type="PROSITE" id="PS00194">
    <property type="entry name" value="THIOREDOXIN_1"/>
    <property type="match status" value="1"/>
</dbReference>
<protein>
    <submittedName>
        <fullName evidence="6">TlpA disulfide reductase family protein</fullName>
    </submittedName>
</protein>
<dbReference type="Proteomes" id="UP001214530">
    <property type="component" value="Chromosome"/>
</dbReference>
<gene>
    <name evidence="6" type="ORF">P0Y49_15065</name>
</gene>
<dbReference type="AlphaFoldDB" id="A0AAJ5W6N8"/>
<evidence type="ECO:0000313" key="6">
    <source>
        <dbReference type="EMBL" id="WEK18115.1"/>
    </source>
</evidence>
<reference evidence="6" key="1">
    <citation type="submission" date="2023-03" db="EMBL/GenBank/DDBJ databases">
        <title>Andean soil-derived lignocellulolytic bacterial consortium as a source of novel taxa and putative plastic-active enzymes.</title>
        <authorList>
            <person name="Diaz-Garcia L."/>
            <person name="Chuvochina M."/>
            <person name="Feuerriegel G."/>
            <person name="Bunk B."/>
            <person name="Sproer C."/>
            <person name="Streit W.R."/>
            <person name="Rodriguez L.M."/>
            <person name="Overmann J."/>
            <person name="Jimenez D.J."/>
        </authorList>
    </citation>
    <scope>NUCLEOTIDE SEQUENCE</scope>
    <source>
        <strain evidence="6">MAG 3858</strain>
    </source>
</reference>
<evidence type="ECO:0000256" key="3">
    <source>
        <dbReference type="ARBA" id="ARBA00023157"/>
    </source>
</evidence>
<dbReference type="GO" id="GO:0016491">
    <property type="term" value="F:oxidoreductase activity"/>
    <property type="evidence" value="ECO:0007669"/>
    <property type="project" value="InterPro"/>
</dbReference>
<keyword evidence="4" id="KW-0676">Redox-active center</keyword>
<dbReference type="InterPro" id="IPR017937">
    <property type="entry name" value="Thioredoxin_CS"/>
</dbReference>
<keyword evidence="3" id="KW-1015">Disulfide bond</keyword>
<dbReference type="InterPro" id="IPR036249">
    <property type="entry name" value="Thioredoxin-like_sf"/>
</dbReference>
<dbReference type="PROSITE" id="PS51352">
    <property type="entry name" value="THIOREDOXIN_2"/>
    <property type="match status" value="1"/>
</dbReference>
<accession>A0AAJ5W6N8</accession>
<feature type="domain" description="Thioredoxin" evidence="5">
    <location>
        <begin position="236"/>
        <end position="375"/>
    </location>
</feature>
<dbReference type="EMBL" id="CP119313">
    <property type="protein sequence ID" value="WEK18115.1"/>
    <property type="molecule type" value="Genomic_DNA"/>
</dbReference>
<dbReference type="InterPro" id="IPR013766">
    <property type="entry name" value="Thioredoxin_domain"/>
</dbReference>
<name>A0AAJ5W6N8_9SPHI</name>
<dbReference type="SUPFAM" id="SSF52833">
    <property type="entry name" value="Thioredoxin-like"/>
    <property type="match status" value="1"/>
</dbReference>
<evidence type="ECO:0000256" key="2">
    <source>
        <dbReference type="ARBA" id="ARBA00022748"/>
    </source>
</evidence>
<organism evidence="6 7">
    <name type="scientific">Candidatus Pedobacter colombiensis</name>
    <dbReference type="NCBI Taxonomy" id="3121371"/>
    <lineage>
        <taxon>Bacteria</taxon>
        <taxon>Pseudomonadati</taxon>
        <taxon>Bacteroidota</taxon>
        <taxon>Sphingobacteriia</taxon>
        <taxon>Sphingobacteriales</taxon>
        <taxon>Sphingobacteriaceae</taxon>
        <taxon>Pedobacter</taxon>
    </lineage>
</organism>
<evidence type="ECO:0000256" key="1">
    <source>
        <dbReference type="ARBA" id="ARBA00004196"/>
    </source>
</evidence>
<dbReference type="Gene3D" id="3.40.30.10">
    <property type="entry name" value="Glutaredoxin"/>
    <property type="match status" value="1"/>
</dbReference>
<evidence type="ECO:0000259" key="5">
    <source>
        <dbReference type="PROSITE" id="PS51352"/>
    </source>
</evidence>
<dbReference type="GO" id="GO:0017004">
    <property type="term" value="P:cytochrome complex assembly"/>
    <property type="evidence" value="ECO:0007669"/>
    <property type="project" value="UniProtKB-KW"/>
</dbReference>
<sequence length="375" mass="43332">MMKRNRYSILVITLLFILFQVESQAQSNKFIIKGLVDTVANATYFVTYKHNGTLIRDTISLDSRSKFKYVGTITEPTIFSLNIKNTINPLLIGDRDIYTFWVEPGKTISFEGKTGWLVQGARGLVTSPKKFHLENSEMEVTESNYKKDYLAASSAWENRMGQSLTEKERMHLADSVRTDFIHRHPDNYYSLYLLSNMLSFPKPDYALIEKMLKKLSRKVTSTYLRKETDERISVAKFIGKVMPDFVQADTLSRPVKLSSFRGKYVLVDFWASWCGPCRNENPYLVEAYKKYASQGFNILSVSLDKSKEDWLKAIHKDQLSWTHVSDLKEWDNAVAKLFFIHAIPDNFLLDPNGVIIARNLRGKELLQKLKNIFND</sequence>